<dbReference type="AlphaFoldDB" id="A0A3D8S392"/>
<sequence>MPTLGRTQNVGFMPSPYSEQQPVQIKRAYQPLAFIASPPVLTMPSSRFPQTFVFERSSFSNLVLSSDPDRFNQYQDLFYIATHRASSGQPDLVIHAGPTSSSPELCSARFKYFSSTIDLLVRDQLVELRHTGFLSTNYSFTLPASQYGRPEVFEWKKGSRQEVAVLGAASHGMKLVRSSTGEVVAVYANIKFSLSKKGKMAFVGSGTAGQLDGDWELLALLSLMAILERGRRDSV</sequence>
<dbReference type="EMBL" id="PDLN01000007">
    <property type="protein sequence ID" value="RDW80773.1"/>
    <property type="molecule type" value="Genomic_DNA"/>
</dbReference>
<gene>
    <name evidence="1" type="ORF">BP5796_05471</name>
</gene>
<proteinExistence type="predicted"/>
<name>A0A3D8S392_9HELO</name>
<comment type="caution">
    <text evidence="1">The sequence shown here is derived from an EMBL/GenBank/DDBJ whole genome shotgun (WGS) entry which is preliminary data.</text>
</comment>
<protein>
    <submittedName>
        <fullName evidence="1">Uncharacterized protein</fullName>
    </submittedName>
</protein>
<evidence type="ECO:0000313" key="1">
    <source>
        <dbReference type="EMBL" id="RDW80773.1"/>
    </source>
</evidence>
<accession>A0A3D8S392</accession>
<organism evidence="1 2">
    <name type="scientific">Coleophoma crateriformis</name>
    <dbReference type="NCBI Taxonomy" id="565419"/>
    <lineage>
        <taxon>Eukaryota</taxon>
        <taxon>Fungi</taxon>
        <taxon>Dikarya</taxon>
        <taxon>Ascomycota</taxon>
        <taxon>Pezizomycotina</taxon>
        <taxon>Leotiomycetes</taxon>
        <taxon>Helotiales</taxon>
        <taxon>Dermateaceae</taxon>
        <taxon>Coleophoma</taxon>
    </lineage>
</organism>
<dbReference type="Proteomes" id="UP000256328">
    <property type="component" value="Unassembled WGS sequence"/>
</dbReference>
<evidence type="ECO:0000313" key="2">
    <source>
        <dbReference type="Proteomes" id="UP000256328"/>
    </source>
</evidence>
<keyword evidence="2" id="KW-1185">Reference proteome</keyword>
<reference evidence="1 2" key="1">
    <citation type="journal article" date="2018" name="IMA Fungus">
        <title>IMA Genome-F 9: Draft genome sequence of Annulohypoxylon stygium, Aspergillus mulundensis, Berkeleyomyces basicola (syn. Thielaviopsis basicola), Ceratocystis smalleyi, two Cercospora beticola strains, Coleophoma cylindrospora, Fusarium fracticaudum, Phialophora cf. hyalina, and Morchella septimelata.</title>
        <authorList>
            <person name="Wingfield B.D."/>
            <person name="Bills G.F."/>
            <person name="Dong Y."/>
            <person name="Huang W."/>
            <person name="Nel W.J."/>
            <person name="Swalarsk-Parry B.S."/>
            <person name="Vaghefi N."/>
            <person name="Wilken P.M."/>
            <person name="An Z."/>
            <person name="de Beer Z.W."/>
            <person name="De Vos L."/>
            <person name="Chen L."/>
            <person name="Duong T.A."/>
            <person name="Gao Y."/>
            <person name="Hammerbacher A."/>
            <person name="Kikkert J.R."/>
            <person name="Li Y."/>
            <person name="Li H."/>
            <person name="Li K."/>
            <person name="Li Q."/>
            <person name="Liu X."/>
            <person name="Ma X."/>
            <person name="Naidoo K."/>
            <person name="Pethybridge S.J."/>
            <person name="Sun J."/>
            <person name="Steenkamp E.T."/>
            <person name="van der Nest M.A."/>
            <person name="van Wyk S."/>
            <person name="Wingfield M.J."/>
            <person name="Xiong C."/>
            <person name="Yue Q."/>
            <person name="Zhang X."/>
        </authorList>
    </citation>
    <scope>NUCLEOTIDE SEQUENCE [LARGE SCALE GENOMIC DNA]</scope>
    <source>
        <strain evidence="1 2">BP5796</strain>
    </source>
</reference>
<dbReference type="OrthoDB" id="3431997at2759"/>